<gene>
    <name evidence="12" type="primary">SCPEP1</name>
</gene>
<comment type="function">
    <text evidence="9">May be involved in vascular wall and kidney homeostasis.</text>
</comment>
<keyword evidence="8" id="KW-0325">Glycoprotein</keyword>
<keyword evidence="11" id="KW-1185">Reference proteome</keyword>
<dbReference type="Gene3D" id="3.40.50.1820">
    <property type="entry name" value="alpha/beta hydrolase"/>
    <property type="match status" value="1"/>
</dbReference>
<dbReference type="AlphaFoldDB" id="A0AAJ7TGP6"/>
<evidence type="ECO:0000256" key="9">
    <source>
        <dbReference type="ARBA" id="ARBA00055847"/>
    </source>
</evidence>
<dbReference type="PROSITE" id="PS00131">
    <property type="entry name" value="CARBOXYPEPT_SER_SER"/>
    <property type="match status" value="1"/>
</dbReference>
<evidence type="ECO:0000256" key="10">
    <source>
        <dbReference type="RuleBase" id="RU361156"/>
    </source>
</evidence>
<keyword evidence="4 10" id="KW-0121">Carboxypeptidase</keyword>
<dbReference type="EC" id="3.4.16.-" evidence="10"/>
<evidence type="ECO:0000256" key="4">
    <source>
        <dbReference type="ARBA" id="ARBA00022645"/>
    </source>
</evidence>
<dbReference type="KEGG" id="pmrn:116946207"/>
<sequence length="456" mass="50172">MERAAPRTLLVVPLLLATLAAVLLGPVRPCAGAPAMSSGEEKWGYVAIRPQAKMFWWLYPSKKPSVQPLVLWLQGGPGASGTGFGNFEEIGPLDVNLQPRNTTWLAAASLLFVDNPVGTGYSYVTYQDAYARNISTVATDMRVLLAGFFAEAKEFQTVPFYIFSESYGGKMAAAISLELLKAINNKEIACAFRGVALGDSWISPLDSVLTWGPYLHATSLLDKPGLQLVMEAANAVKEAYDAGQYANATRLWSLAEDVISSYTNGVNFYNILTQDSTNHYVDTSATQPRKRPLAKLYQTHVGHLQQAELSELMNGAIRKKLAMIPDDVQWGGQSEDVFSNMAADFMKPVIGMVDELLASGVNVTVYNGQLDLIVDTLGQESWVQKMKWPGLDAFNELRWSPLSLVSSDNVAYHKSYGNFTFYWILKAGHMVPLDQGNTALELLRRVTGQESLLREH</sequence>
<dbReference type="RefSeq" id="XP_032817079.1">
    <property type="nucleotide sequence ID" value="XM_032961188.1"/>
</dbReference>
<evidence type="ECO:0000256" key="3">
    <source>
        <dbReference type="ARBA" id="ARBA00022525"/>
    </source>
</evidence>
<dbReference type="PRINTS" id="PR00724">
    <property type="entry name" value="CRBOXYPTASEC"/>
</dbReference>
<dbReference type="CTD" id="59342"/>
<protein>
    <recommendedName>
        <fullName evidence="10">Carboxypeptidase</fullName>
        <ecNumber evidence="10">3.4.16.-</ecNumber>
    </recommendedName>
</protein>
<dbReference type="PANTHER" id="PTHR11802">
    <property type="entry name" value="SERINE PROTEASE FAMILY S10 SERINE CARBOXYPEPTIDASE"/>
    <property type="match status" value="1"/>
</dbReference>
<dbReference type="InterPro" id="IPR018202">
    <property type="entry name" value="Ser_caboxypep_ser_AS"/>
</dbReference>
<dbReference type="FunFam" id="3.40.50.1820:FF:000075">
    <property type="entry name" value="Carboxypeptidase"/>
    <property type="match status" value="1"/>
</dbReference>
<keyword evidence="3" id="KW-0964">Secreted</keyword>
<evidence type="ECO:0000256" key="1">
    <source>
        <dbReference type="ARBA" id="ARBA00004613"/>
    </source>
</evidence>
<evidence type="ECO:0000256" key="5">
    <source>
        <dbReference type="ARBA" id="ARBA00022670"/>
    </source>
</evidence>
<dbReference type="InterPro" id="IPR001563">
    <property type="entry name" value="Peptidase_S10"/>
</dbReference>
<evidence type="ECO:0000256" key="8">
    <source>
        <dbReference type="ARBA" id="ARBA00023180"/>
    </source>
</evidence>
<evidence type="ECO:0000313" key="11">
    <source>
        <dbReference type="Proteomes" id="UP001318040"/>
    </source>
</evidence>
<evidence type="ECO:0000256" key="7">
    <source>
        <dbReference type="ARBA" id="ARBA00022801"/>
    </source>
</evidence>
<keyword evidence="7 10" id="KW-0378">Hydrolase</keyword>
<dbReference type="InterPro" id="IPR029058">
    <property type="entry name" value="AB_hydrolase_fold"/>
</dbReference>
<dbReference type="GO" id="GO:0004185">
    <property type="term" value="F:serine-type carboxypeptidase activity"/>
    <property type="evidence" value="ECO:0007669"/>
    <property type="project" value="UniProtKB-UniRule"/>
</dbReference>
<comment type="similarity">
    <text evidence="2 10">Belongs to the peptidase S10 family.</text>
</comment>
<feature type="chain" id="PRO_5042316278" description="Carboxypeptidase" evidence="10">
    <location>
        <begin position="33"/>
        <end position="456"/>
    </location>
</feature>
<proteinExistence type="inferred from homology"/>
<evidence type="ECO:0000313" key="12">
    <source>
        <dbReference type="RefSeq" id="XP_032817079.1"/>
    </source>
</evidence>
<dbReference type="SUPFAM" id="SSF53474">
    <property type="entry name" value="alpha/beta-Hydrolases"/>
    <property type="match status" value="1"/>
</dbReference>
<dbReference type="GO" id="GO:0006508">
    <property type="term" value="P:proteolysis"/>
    <property type="evidence" value="ECO:0007669"/>
    <property type="project" value="UniProtKB-KW"/>
</dbReference>
<evidence type="ECO:0000256" key="6">
    <source>
        <dbReference type="ARBA" id="ARBA00022729"/>
    </source>
</evidence>
<reference evidence="12" key="1">
    <citation type="submission" date="2025-08" db="UniProtKB">
        <authorList>
            <consortium name="RefSeq"/>
        </authorList>
    </citation>
    <scope>IDENTIFICATION</scope>
    <source>
        <tissue evidence="12">Sperm</tissue>
    </source>
</reference>
<dbReference type="GO" id="GO:0005576">
    <property type="term" value="C:extracellular region"/>
    <property type="evidence" value="ECO:0007669"/>
    <property type="project" value="UniProtKB-SubCell"/>
</dbReference>
<accession>A0AAJ7TGP6</accession>
<dbReference type="Pfam" id="PF00450">
    <property type="entry name" value="Peptidase_S10"/>
    <property type="match status" value="1"/>
</dbReference>
<organism evidence="11 12">
    <name type="scientific">Petromyzon marinus</name>
    <name type="common">Sea lamprey</name>
    <dbReference type="NCBI Taxonomy" id="7757"/>
    <lineage>
        <taxon>Eukaryota</taxon>
        <taxon>Metazoa</taxon>
        <taxon>Chordata</taxon>
        <taxon>Craniata</taxon>
        <taxon>Vertebrata</taxon>
        <taxon>Cyclostomata</taxon>
        <taxon>Hyperoartia</taxon>
        <taxon>Petromyzontiformes</taxon>
        <taxon>Petromyzontidae</taxon>
        <taxon>Petromyzon</taxon>
    </lineage>
</organism>
<keyword evidence="5 10" id="KW-0645">Protease</keyword>
<feature type="signal peptide" evidence="10">
    <location>
        <begin position="1"/>
        <end position="32"/>
    </location>
</feature>
<dbReference type="Proteomes" id="UP001318040">
    <property type="component" value="Chromosome 26"/>
</dbReference>
<evidence type="ECO:0000256" key="2">
    <source>
        <dbReference type="ARBA" id="ARBA00009431"/>
    </source>
</evidence>
<dbReference type="PANTHER" id="PTHR11802:SF3">
    <property type="entry name" value="RETINOID-INDUCIBLE SERINE CARBOXYPEPTIDASE"/>
    <property type="match status" value="1"/>
</dbReference>
<keyword evidence="6 10" id="KW-0732">Signal</keyword>
<name>A0AAJ7TGP6_PETMA</name>
<comment type="subcellular location">
    <subcellularLocation>
        <location evidence="1">Secreted</location>
    </subcellularLocation>
</comment>